<sequence>MRTRRSVRPVHALSGLLLAAALALAGCSAGGDSSAGSAADAGQGDAKAAAPDAGQGNAKAAVPGGAAASGSPKLPADRVIRTASLTVQVEDVDKALAQARAATVDAGGYVGEETTDRDEEDHERTRAVLRVPVERYDAVLDGLQGAGRLIERTAQARDVGDQVVDVESRIRSRRASVTRVRELMDRATKLSDVVALEGQLSDREADLEALLARQASLKDRTSLATITLELTETPVRKTSHEAGFLDALAGGTSALGLTLRWVGLVIGAVLPFAVVAGLVALAWLRLVRPALRRRPGRETVPSAQVTSAVPPAGQVPWTGPRQD</sequence>
<evidence type="ECO:0000256" key="1">
    <source>
        <dbReference type="SAM" id="MobiDB-lite"/>
    </source>
</evidence>
<dbReference type="Pfam" id="PF14257">
    <property type="entry name" value="DUF4349"/>
    <property type="match status" value="1"/>
</dbReference>
<feature type="region of interest" description="Disordered" evidence="1">
    <location>
        <begin position="297"/>
        <end position="323"/>
    </location>
</feature>
<feature type="chain" id="PRO_5044599729" evidence="3">
    <location>
        <begin position="26"/>
        <end position="323"/>
    </location>
</feature>
<reference evidence="5 7" key="2">
    <citation type="submission" date="2018-12" db="EMBL/GenBank/DDBJ databases">
        <title>Streptomyces griseoviridis F1-27 complete genome.</title>
        <authorList>
            <person name="Mariita R.M."/>
            <person name="Sello J.K."/>
        </authorList>
    </citation>
    <scope>NUCLEOTIDE SEQUENCE [LARGE SCALE GENOMIC DNA]</scope>
    <source>
        <strain evidence="5 7">F1-27</strain>
    </source>
</reference>
<feature type="domain" description="DUF4349" evidence="4">
    <location>
        <begin position="78"/>
        <end position="283"/>
    </location>
</feature>
<gene>
    <name evidence="6" type="ORF">DDJ31_30295</name>
    <name evidence="5" type="ORF">ELQ87_09030</name>
</gene>
<evidence type="ECO:0000313" key="5">
    <source>
        <dbReference type="EMBL" id="AZS84415.1"/>
    </source>
</evidence>
<keyword evidence="2" id="KW-0472">Membrane</keyword>
<dbReference type="Proteomes" id="UP000271291">
    <property type="component" value="Chromosome"/>
</dbReference>
<keyword evidence="2" id="KW-0812">Transmembrane</keyword>
<dbReference type="KEGG" id="sgd:ELQ87_09030"/>
<proteinExistence type="predicted"/>
<reference evidence="6 8" key="1">
    <citation type="submission" date="2018-04" db="EMBL/GenBank/DDBJ databases">
        <title>Complete genome sequences of Streptomyces griseoviridis K61 and characterization of antagonistic properties of biological control agents.</title>
        <authorList>
            <person name="Mariita R.M."/>
            <person name="Sello J.K."/>
        </authorList>
    </citation>
    <scope>NUCLEOTIDE SEQUENCE [LARGE SCALE GENOMIC DNA]</scope>
    <source>
        <strain evidence="6 8">K61</strain>
    </source>
</reference>
<protein>
    <submittedName>
        <fullName evidence="5">DUF4349 domain-containing protein</fullName>
    </submittedName>
</protein>
<dbReference type="EMBL" id="CP029078">
    <property type="protein sequence ID" value="QCN88725.1"/>
    <property type="molecule type" value="Genomic_DNA"/>
</dbReference>
<name>A0A3Q9KTT2_STRGD</name>
<evidence type="ECO:0000313" key="7">
    <source>
        <dbReference type="Proteomes" id="UP000271291"/>
    </source>
</evidence>
<dbReference type="RefSeq" id="WP_127177318.1">
    <property type="nucleotide sequence ID" value="NZ_CP029078.1"/>
</dbReference>
<dbReference type="PROSITE" id="PS51257">
    <property type="entry name" value="PROKAR_LIPOPROTEIN"/>
    <property type="match status" value="1"/>
</dbReference>
<dbReference type="OrthoDB" id="186919at2"/>
<dbReference type="InterPro" id="IPR025645">
    <property type="entry name" value="DUF4349"/>
</dbReference>
<dbReference type="AlphaFoldDB" id="A0A3Q9KTT2"/>
<evidence type="ECO:0000256" key="3">
    <source>
        <dbReference type="SAM" id="SignalP"/>
    </source>
</evidence>
<dbReference type="EMBL" id="CP034687">
    <property type="protein sequence ID" value="AZS84415.1"/>
    <property type="molecule type" value="Genomic_DNA"/>
</dbReference>
<feature type="transmembrane region" description="Helical" evidence="2">
    <location>
        <begin position="261"/>
        <end position="284"/>
    </location>
</feature>
<feature type="signal peptide" evidence="3">
    <location>
        <begin position="1"/>
        <end position="25"/>
    </location>
</feature>
<accession>A0A3Q9KTT2</accession>
<evidence type="ECO:0000256" key="2">
    <source>
        <dbReference type="SAM" id="Phobius"/>
    </source>
</evidence>
<keyword evidence="2" id="KW-1133">Transmembrane helix</keyword>
<dbReference type="Proteomes" id="UP000501753">
    <property type="component" value="Chromosome"/>
</dbReference>
<evidence type="ECO:0000313" key="8">
    <source>
        <dbReference type="Proteomes" id="UP000501753"/>
    </source>
</evidence>
<feature type="region of interest" description="Disordered" evidence="1">
    <location>
        <begin position="33"/>
        <end position="73"/>
    </location>
</feature>
<evidence type="ECO:0000313" key="6">
    <source>
        <dbReference type="EMBL" id="QCN88725.1"/>
    </source>
</evidence>
<organism evidence="5 7">
    <name type="scientific">Streptomyces griseoviridis</name>
    <dbReference type="NCBI Taxonomy" id="45398"/>
    <lineage>
        <taxon>Bacteria</taxon>
        <taxon>Bacillati</taxon>
        <taxon>Actinomycetota</taxon>
        <taxon>Actinomycetes</taxon>
        <taxon>Kitasatosporales</taxon>
        <taxon>Streptomycetaceae</taxon>
        <taxon>Streptomyces</taxon>
    </lineage>
</organism>
<evidence type="ECO:0000259" key="4">
    <source>
        <dbReference type="Pfam" id="PF14257"/>
    </source>
</evidence>
<keyword evidence="3" id="KW-0732">Signal</keyword>
<keyword evidence="8" id="KW-1185">Reference proteome</keyword>